<keyword evidence="2" id="KW-1185">Reference proteome</keyword>
<name>A0A841H407_9BACT</name>
<organism evidence="1 2">
    <name type="scientific">Longimicrobium terrae</name>
    <dbReference type="NCBI Taxonomy" id="1639882"/>
    <lineage>
        <taxon>Bacteria</taxon>
        <taxon>Pseudomonadati</taxon>
        <taxon>Gemmatimonadota</taxon>
        <taxon>Longimicrobiia</taxon>
        <taxon>Longimicrobiales</taxon>
        <taxon>Longimicrobiaceae</taxon>
        <taxon>Longimicrobium</taxon>
    </lineage>
</organism>
<comment type="caution">
    <text evidence="1">The sequence shown here is derived from an EMBL/GenBank/DDBJ whole genome shotgun (WGS) entry which is preliminary data.</text>
</comment>
<evidence type="ECO:0000313" key="1">
    <source>
        <dbReference type="EMBL" id="MBB6072636.1"/>
    </source>
</evidence>
<proteinExistence type="predicted"/>
<protein>
    <submittedName>
        <fullName evidence="1">Uncharacterized protein</fullName>
    </submittedName>
</protein>
<sequence length="147" mass="16755">MLFHFELHDAGWATVFFAQGAASHELPFSYLRDSPRDMIEAVVRLLRGSAEERVTFMQEPGEVVLQMRRLAGDLIHLKLFEGEDWGMADVAGGEPVFRHKLPLARLPGIVEAEFGRMLRESSPADYQARWGFAFPAQPLEEMRARLR</sequence>
<gene>
    <name evidence="1" type="ORF">HNQ61_004299</name>
</gene>
<dbReference type="EMBL" id="JACHIA010000016">
    <property type="protein sequence ID" value="MBB6072636.1"/>
    <property type="molecule type" value="Genomic_DNA"/>
</dbReference>
<accession>A0A841H407</accession>
<dbReference type="RefSeq" id="WP_170032641.1">
    <property type="nucleotide sequence ID" value="NZ_JABDTL010000001.1"/>
</dbReference>
<dbReference type="AlphaFoldDB" id="A0A841H407"/>
<evidence type="ECO:0000313" key="2">
    <source>
        <dbReference type="Proteomes" id="UP000582837"/>
    </source>
</evidence>
<reference evidence="1 2" key="1">
    <citation type="submission" date="2020-08" db="EMBL/GenBank/DDBJ databases">
        <title>Genomic Encyclopedia of Type Strains, Phase IV (KMG-IV): sequencing the most valuable type-strain genomes for metagenomic binning, comparative biology and taxonomic classification.</title>
        <authorList>
            <person name="Goeker M."/>
        </authorList>
    </citation>
    <scope>NUCLEOTIDE SEQUENCE [LARGE SCALE GENOMIC DNA]</scope>
    <source>
        <strain evidence="1 2">DSM 29007</strain>
    </source>
</reference>
<dbReference type="Proteomes" id="UP000582837">
    <property type="component" value="Unassembled WGS sequence"/>
</dbReference>